<evidence type="ECO:0000313" key="13">
    <source>
        <dbReference type="Proteomes" id="UP000033393"/>
    </source>
</evidence>
<evidence type="ECO:0000256" key="3">
    <source>
        <dbReference type="ARBA" id="ARBA00022553"/>
    </source>
</evidence>
<comment type="catalytic activity">
    <reaction evidence="1">
        <text>ATP + protein L-histidine = ADP + protein N-phospho-L-histidine.</text>
        <dbReference type="EC" id="2.7.13.3"/>
    </reaction>
</comment>
<dbReference type="InterPro" id="IPR025828">
    <property type="entry name" value="Put_sensor_dom"/>
</dbReference>
<feature type="domain" description="Putative sensor" evidence="11">
    <location>
        <begin position="15"/>
        <end position="193"/>
    </location>
</feature>
<dbReference type="AlphaFoldDB" id="A0A0F0H4T5"/>
<dbReference type="InterPro" id="IPR011712">
    <property type="entry name" value="Sig_transdc_His_kin_sub3_dim/P"/>
</dbReference>
<evidence type="ECO:0000313" key="12">
    <source>
        <dbReference type="EMBL" id="KJK50495.1"/>
    </source>
</evidence>
<keyword evidence="4" id="KW-0808">Transferase</keyword>
<gene>
    <name evidence="12" type="ORF">UK23_10340</name>
</gene>
<feature type="domain" description="Signal transduction histidine kinase subgroup 3 dimerisation and phosphoacceptor" evidence="10">
    <location>
        <begin position="222"/>
        <end position="288"/>
    </location>
</feature>
<evidence type="ECO:0000259" key="11">
    <source>
        <dbReference type="Pfam" id="PF13796"/>
    </source>
</evidence>
<keyword evidence="9" id="KW-0472">Membrane</keyword>
<dbReference type="Pfam" id="PF13796">
    <property type="entry name" value="Sensor"/>
    <property type="match status" value="1"/>
</dbReference>
<keyword evidence="9" id="KW-1133">Transmembrane helix</keyword>
<dbReference type="STRING" id="68170.GCA_000974445_02511"/>
<dbReference type="SUPFAM" id="SSF55874">
    <property type="entry name" value="ATPase domain of HSP90 chaperone/DNA topoisomerase II/histidine kinase"/>
    <property type="match status" value="1"/>
</dbReference>
<evidence type="ECO:0000256" key="2">
    <source>
        <dbReference type="ARBA" id="ARBA00012438"/>
    </source>
</evidence>
<comment type="caution">
    <text evidence="12">The sequence shown here is derived from an EMBL/GenBank/DDBJ whole genome shotgun (WGS) entry which is preliminary data.</text>
</comment>
<dbReference type="Gene3D" id="1.20.5.1930">
    <property type="match status" value="1"/>
</dbReference>
<dbReference type="PATRIC" id="fig|68170.10.peg.871"/>
<dbReference type="GO" id="GO:0005524">
    <property type="term" value="F:ATP binding"/>
    <property type="evidence" value="ECO:0007669"/>
    <property type="project" value="UniProtKB-KW"/>
</dbReference>
<dbReference type="GO" id="GO:0046983">
    <property type="term" value="F:protein dimerization activity"/>
    <property type="evidence" value="ECO:0007669"/>
    <property type="project" value="InterPro"/>
</dbReference>
<evidence type="ECO:0000256" key="9">
    <source>
        <dbReference type="SAM" id="Phobius"/>
    </source>
</evidence>
<evidence type="ECO:0000256" key="1">
    <source>
        <dbReference type="ARBA" id="ARBA00000085"/>
    </source>
</evidence>
<evidence type="ECO:0000256" key="6">
    <source>
        <dbReference type="ARBA" id="ARBA00022777"/>
    </source>
</evidence>
<dbReference type="GO" id="GO:0016020">
    <property type="term" value="C:membrane"/>
    <property type="evidence" value="ECO:0007669"/>
    <property type="project" value="InterPro"/>
</dbReference>
<dbReference type="InterPro" id="IPR036890">
    <property type="entry name" value="HATPase_C_sf"/>
</dbReference>
<protein>
    <recommendedName>
        <fullName evidence="2">histidine kinase</fullName>
        <ecNumber evidence="2">2.7.13.3</ecNumber>
    </recommendedName>
</protein>
<name>A0A0F0H4T5_LENAE</name>
<accession>A0A0F0H4T5</accession>
<keyword evidence="6 12" id="KW-0418">Kinase</keyword>
<dbReference type="InterPro" id="IPR050482">
    <property type="entry name" value="Sensor_HK_TwoCompSys"/>
</dbReference>
<feature type="transmembrane region" description="Helical" evidence="9">
    <location>
        <begin position="12"/>
        <end position="29"/>
    </location>
</feature>
<evidence type="ECO:0000259" key="10">
    <source>
        <dbReference type="Pfam" id="PF07730"/>
    </source>
</evidence>
<keyword evidence="9" id="KW-0812">Transmembrane</keyword>
<evidence type="ECO:0000256" key="5">
    <source>
        <dbReference type="ARBA" id="ARBA00022741"/>
    </source>
</evidence>
<dbReference type="RefSeq" id="WP_052684534.1">
    <property type="nucleotide sequence ID" value="NZ_JYJG01000057.1"/>
</dbReference>
<keyword evidence="7" id="KW-0067">ATP-binding</keyword>
<dbReference type="EC" id="2.7.13.3" evidence="2"/>
<feature type="transmembrane region" description="Helical" evidence="9">
    <location>
        <begin position="159"/>
        <end position="182"/>
    </location>
</feature>
<keyword evidence="3" id="KW-0597">Phosphoprotein</keyword>
<dbReference type="GO" id="GO:0000155">
    <property type="term" value="F:phosphorelay sensor kinase activity"/>
    <property type="evidence" value="ECO:0007669"/>
    <property type="project" value="InterPro"/>
</dbReference>
<evidence type="ECO:0000256" key="8">
    <source>
        <dbReference type="ARBA" id="ARBA00023012"/>
    </source>
</evidence>
<keyword evidence="5" id="KW-0547">Nucleotide-binding</keyword>
<feature type="transmembrane region" description="Helical" evidence="9">
    <location>
        <begin position="35"/>
        <end position="54"/>
    </location>
</feature>
<proteinExistence type="predicted"/>
<keyword evidence="13" id="KW-1185">Reference proteome</keyword>
<dbReference type="Pfam" id="PF07730">
    <property type="entry name" value="HisKA_3"/>
    <property type="match status" value="1"/>
</dbReference>
<reference evidence="12" key="1">
    <citation type="submission" date="2015-02" db="EMBL/GenBank/DDBJ databases">
        <authorList>
            <person name="Ju K.-S."/>
            <person name="Doroghazi J.R."/>
            <person name="Metcalf W."/>
        </authorList>
    </citation>
    <scope>NUCLEOTIDE SEQUENCE [LARGE SCALE GENOMIC DNA]</scope>
    <source>
        <strain evidence="12">NRRL B-16140</strain>
    </source>
</reference>
<dbReference type="CDD" id="cd16917">
    <property type="entry name" value="HATPase_UhpB-NarQ-NarX-like"/>
    <property type="match status" value="1"/>
</dbReference>
<evidence type="ECO:0000256" key="4">
    <source>
        <dbReference type="ARBA" id="ARBA00022679"/>
    </source>
</evidence>
<dbReference type="PANTHER" id="PTHR24421:SF10">
    <property type="entry name" value="NITRATE_NITRITE SENSOR PROTEIN NARQ"/>
    <property type="match status" value="1"/>
</dbReference>
<dbReference type="Gene3D" id="3.30.565.10">
    <property type="entry name" value="Histidine kinase-like ATPase, C-terminal domain"/>
    <property type="match status" value="1"/>
</dbReference>
<sequence>MDDMRKPNALAAGFYLLTHLVTGIFWFTLTIVLTVVGFSTALLWIGFPILWLAMNVGRMGASLERAWVRVALRTDIPRPYRPQIEGSQLEKWKHQFTDPATWRDLGYLALMLPVGALEFAAFIAMWSVVAAFVGTPFWIDDAPFAVIVGEFWTIDSFYSALPVAAIGLALIPFAVMGTKWMGAAHGRFARAMLGPTRADALAIEAERLQSSRARGVEAAEAERRRIERDLHDGAQQRLVAVAMGLGRAKSKMDSDPEGAALLIAEAHADAKEAIRELRDLARGIYPSVLGDRGLDAALSALAARVPIEVELNVDVEPRPPTAVESAAYFTVGEALTNITKHSNATRATVKVNRVETGVLVEVTDNGQGGAELKPGGGLAGLADRAATIDGVVVVVSPQGGPTVIRAELPCAW</sequence>
<evidence type="ECO:0000256" key="7">
    <source>
        <dbReference type="ARBA" id="ARBA00022840"/>
    </source>
</evidence>
<organism evidence="12 13">
    <name type="scientific">Lentzea aerocolonigenes</name>
    <name type="common">Lechevalieria aerocolonigenes</name>
    <name type="synonym">Saccharothrix aerocolonigenes</name>
    <dbReference type="NCBI Taxonomy" id="68170"/>
    <lineage>
        <taxon>Bacteria</taxon>
        <taxon>Bacillati</taxon>
        <taxon>Actinomycetota</taxon>
        <taxon>Actinomycetes</taxon>
        <taxon>Pseudonocardiales</taxon>
        <taxon>Pseudonocardiaceae</taxon>
        <taxon>Lentzea</taxon>
    </lineage>
</organism>
<dbReference type="Proteomes" id="UP000033393">
    <property type="component" value="Unassembled WGS sequence"/>
</dbReference>
<dbReference type="PANTHER" id="PTHR24421">
    <property type="entry name" value="NITRATE/NITRITE SENSOR PROTEIN NARX-RELATED"/>
    <property type="match status" value="1"/>
</dbReference>
<keyword evidence="8" id="KW-0902">Two-component regulatory system</keyword>
<dbReference type="EMBL" id="JYJG01000057">
    <property type="protein sequence ID" value="KJK50495.1"/>
    <property type="molecule type" value="Genomic_DNA"/>
</dbReference>